<dbReference type="SUPFAM" id="SSF53756">
    <property type="entry name" value="UDP-Glycosyltransferase/glycogen phosphorylase"/>
    <property type="match status" value="1"/>
</dbReference>
<dbReference type="Pfam" id="PF13439">
    <property type="entry name" value="Glyco_transf_4"/>
    <property type="match status" value="1"/>
</dbReference>
<dbReference type="InterPro" id="IPR028098">
    <property type="entry name" value="Glyco_trans_4-like_N"/>
</dbReference>
<reference evidence="6" key="1">
    <citation type="journal article" date="2019" name="Int. J. Syst. Evol. Microbiol.">
        <title>The Global Catalogue of Microorganisms (GCM) 10K type strain sequencing project: providing services to taxonomists for standard genome sequencing and annotation.</title>
        <authorList>
            <consortium name="The Broad Institute Genomics Platform"/>
            <consortium name="The Broad Institute Genome Sequencing Center for Infectious Disease"/>
            <person name="Wu L."/>
            <person name="Ma J."/>
        </authorList>
    </citation>
    <scope>NUCLEOTIDE SEQUENCE [LARGE SCALE GENOMIC DNA]</scope>
    <source>
        <strain evidence="6">JCM 17459</strain>
    </source>
</reference>
<protein>
    <submittedName>
        <fullName evidence="5">Glycosyltransferase family 1 protein</fullName>
    </submittedName>
</protein>
<dbReference type="Proteomes" id="UP001499841">
    <property type="component" value="Unassembled WGS sequence"/>
</dbReference>
<dbReference type="Pfam" id="PF00534">
    <property type="entry name" value="Glycos_transf_1"/>
    <property type="match status" value="1"/>
</dbReference>
<dbReference type="EMBL" id="BAABBA010000007">
    <property type="protein sequence ID" value="GAA4287446.1"/>
    <property type="molecule type" value="Genomic_DNA"/>
</dbReference>
<keyword evidence="1" id="KW-0328">Glycosyltransferase</keyword>
<dbReference type="PANTHER" id="PTHR12526">
    <property type="entry name" value="GLYCOSYLTRANSFERASE"/>
    <property type="match status" value="1"/>
</dbReference>
<evidence type="ECO:0000313" key="6">
    <source>
        <dbReference type="Proteomes" id="UP001499841"/>
    </source>
</evidence>
<dbReference type="PANTHER" id="PTHR12526:SF636">
    <property type="entry name" value="BLL3647 PROTEIN"/>
    <property type="match status" value="1"/>
</dbReference>
<name>A0ABP8EUB4_9MICO</name>
<evidence type="ECO:0000259" key="3">
    <source>
        <dbReference type="Pfam" id="PF00534"/>
    </source>
</evidence>
<feature type="domain" description="Glycosyl transferase family 1" evidence="3">
    <location>
        <begin position="159"/>
        <end position="307"/>
    </location>
</feature>
<keyword evidence="2" id="KW-0808">Transferase</keyword>
<proteinExistence type="predicted"/>
<accession>A0ABP8EUB4</accession>
<evidence type="ECO:0000256" key="1">
    <source>
        <dbReference type="ARBA" id="ARBA00022676"/>
    </source>
</evidence>
<sequence length="336" mass="34129">MRILHAVRSDAFAGVERHVASLAAAQARAGHRVAVVGGDPTAMRAALGPRIPHRPAATVAEVAAAVRGWRGGDVVHAHMTAAEIAVALAAPTRAVVATRHFAGTRGASRAGRLAEPALRRRIAAQIAISRYVADHVDGPSTVVPVGVPDRPDGRPAVDRARTVLLAQRLAPEKDGATAVRAFAFSGLAARGWGLDVAGRGTERATLERLAARLGVADAVTFLGPRSDVGELMARAGVLLAPCPVEGLGLAVLEAMAAGLPVVAAAAGGHLETVGTVDGAALFAPGEVAGASAALAALAADPARRDAYAAELRLAQRTRFTLAAQVAGTDAVYRSVL</sequence>
<evidence type="ECO:0000259" key="4">
    <source>
        <dbReference type="Pfam" id="PF13439"/>
    </source>
</evidence>
<keyword evidence="6" id="KW-1185">Reference proteome</keyword>
<comment type="caution">
    <text evidence="5">The sequence shown here is derived from an EMBL/GenBank/DDBJ whole genome shotgun (WGS) entry which is preliminary data.</text>
</comment>
<dbReference type="CDD" id="cd03801">
    <property type="entry name" value="GT4_PimA-like"/>
    <property type="match status" value="1"/>
</dbReference>
<evidence type="ECO:0000256" key="2">
    <source>
        <dbReference type="ARBA" id="ARBA00022679"/>
    </source>
</evidence>
<organism evidence="5 6">
    <name type="scientific">Georgenia daeguensis</name>
    <dbReference type="NCBI Taxonomy" id="908355"/>
    <lineage>
        <taxon>Bacteria</taxon>
        <taxon>Bacillati</taxon>
        <taxon>Actinomycetota</taxon>
        <taxon>Actinomycetes</taxon>
        <taxon>Micrococcales</taxon>
        <taxon>Bogoriellaceae</taxon>
        <taxon>Georgenia</taxon>
    </lineage>
</organism>
<gene>
    <name evidence="5" type="ORF">GCM10022262_18050</name>
</gene>
<evidence type="ECO:0000313" key="5">
    <source>
        <dbReference type="EMBL" id="GAA4287446.1"/>
    </source>
</evidence>
<dbReference type="RefSeq" id="WP_345040110.1">
    <property type="nucleotide sequence ID" value="NZ_BAABBA010000007.1"/>
</dbReference>
<feature type="domain" description="Glycosyltransferase subfamily 4-like N-terminal" evidence="4">
    <location>
        <begin position="14"/>
        <end position="146"/>
    </location>
</feature>
<dbReference type="Gene3D" id="3.40.50.2000">
    <property type="entry name" value="Glycogen Phosphorylase B"/>
    <property type="match status" value="2"/>
</dbReference>
<dbReference type="InterPro" id="IPR001296">
    <property type="entry name" value="Glyco_trans_1"/>
</dbReference>